<protein>
    <submittedName>
        <fullName evidence="2">Sugar phosphate isomerase/epimerase</fullName>
    </submittedName>
</protein>
<sequence length="291" mass="31803">MKISGFTDEICDSFEGQLQAAQSLGMEYISLRSADGVNVGALTMPTIVQKIKPLLEAYGIGVSSIGSPLGKVALGDETAFDEQLAMAARLRDIALALGCRYIRLFSFYLPEGTEAAAWSQEVERRLGQLLAVFAGSGVTPLLENEKELYGDTPDRCEALLRAFAGQGLGLIFDPANFVQVGVDPLEAFHRLKPWIRYVHIKDADRESGINVLCGTGGGRLPELLQELRAEGYDGFLTLEPHLVEFSALSQLEQNGGQYLNTGETMSPLMAFSRQLEAVKQLWKQGKQEVRS</sequence>
<dbReference type="InterPro" id="IPR036237">
    <property type="entry name" value="Xyl_isomerase-like_sf"/>
</dbReference>
<proteinExistence type="predicted"/>
<comment type="caution">
    <text evidence="2">The sequence shown here is derived from an EMBL/GenBank/DDBJ whole genome shotgun (WGS) entry which is preliminary data.</text>
</comment>
<evidence type="ECO:0000313" key="3">
    <source>
        <dbReference type="Proteomes" id="UP000824258"/>
    </source>
</evidence>
<dbReference type="PANTHER" id="PTHR12110">
    <property type="entry name" value="HYDROXYPYRUVATE ISOMERASE"/>
    <property type="match status" value="1"/>
</dbReference>
<accession>A0A9D1A925</accession>
<dbReference type="Gene3D" id="3.20.20.150">
    <property type="entry name" value="Divalent-metal-dependent TIM barrel enzymes"/>
    <property type="match status" value="1"/>
</dbReference>
<dbReference type="PANTHER" id="PTHR12110:SF41">
    <property type="entry name" value="INOSOSE DEHYDRATASE"/>
    <property type="match status" value="1"/>
</dbReference>
<evidence type="ECO:0000259" key="1">
    <source>
        <dbReference type="Pfam" id="PF01261"/>
    </source>
</evidence>
<organism evidence="2 3">
    <name type="scientific">Candidatus Avoscillospira stercoripullorum</name>
    <dbReference type="NCBI Taxonomy" id="2840709"/>
    <lineage>
        <taxon>Bacteria</taxon>
        <taxon>Bacillati</taxon>
        <taxon>Bacillota</taxon>
        <taxon>Clostridia</taxon>
        <taxon>Eubacteriales</taxon>
        <taxon>Oscillospiraceae</taxon>
        <taxon>Oscillospiraceae incertae sedis</taxon>
        <taxon>Candidatus Avoscillospira</taxon>
    </lineage>
</organism>
<reference evidence="2" key="1">
    <citation type="submission" date="2020-10" db="EMBL/GenBank/DDBJ databases">
        <authorList>
            <person name="Gilroy R."/>
        </authorList>
    </citation>
    <scope>NUCLEOTIDE SEQUENCE</scope>
    <source>
        <strain evidence="2">ChiHjej9B8-7071</strain>
    </source>
</reference>
<dbReference type="InterPro" id="IPR050312">
    <property type="entry name" value="IolE/XylAMocC-like"/>
</dbReference>
<dbReference type="EMBL" id="DVGD01000290">
    <property type="protein sequence ID" value="HIR10492.1"/>
    <property type="molecule type" value="Genomic_DNA"/>
</dbReference>
<dbReference type="Proteomes" id="UP000824258">
    <property type="component" value="Unassembled WGS sequence"/>
</dbReference>
<reference evidence="2" key="2">
    <citation type="journal article" date="2021" name="PeerJ">
        <title>Extensive microbial diversity within the chicken gut microbiome revealed by metagenomics and culture.</title>
        <authorList>
            <person name="Gilroy R."/>
            <person name="Ravi A."/>
            <person name="Getino M."/>
            <person name="Pursley I."/>
            <person name="Horton D.L."/>
            <person name="Alikhan N.F."/>
            <person name="Baker D."/>
            <person name="Gharbi K."/>
            <person name="Hall N."/>
            <person name="Watson M."/>
            <person name="Adriaenssens E.M."/>
            <person name="Foster-Nyarko E."/>
            <person name="Jarju S."/>
            <person name="Secka A."/>
            <person name="Antonio M."/>
            <person name="Oren A."/>
            <person name="Chaudhuri R.R."/>
            <person name="La Ragione R."/>
            <person name="Hildebrand F."/>
            <person name="Pallen M.J."/>
        </authorList>
    </citation>
    <scope>NUCLEOTIDE SEQUENCE</scope>
    <source>
        <strain evidence="2">ChiHjej9B8-7071</strain>
    </source>
</reference>
<dbReference type="GO" id="GO:0016853">
    <property type="term" value="F:isomerase activity"/>
    <property type="evidence" value="ECO:0007669"/>
    <property type="project" value="UniProtKB-KW"/>
</dbReference>
<dbReference type="Pfam" id="PF01261">
    <property type="entry name" value="AP_endonuc_2"/>
    <property type="match status" value="1"/>
</dbReference>
<keyword evidence="2" id="KW-0413">Isomerase</keyword>
<gene>
    <name evidence="2" type="ORF">IAA70_08815</name>
</gene>
<feature type="domain" description="Xylose isomerase-like TIM barrel" evidence="1">
    <location>
        <begin position="18"/>
        <end position="241"/>
    </location>
</feature>
<dbReference type="AlphaFoldDB" id="A0A9D1A925"/>
<dbReference type="SUPFAM" id="SSF51658">
    <property type="entry name" value="Xylose isomerase-like"/>
    <property type="match status" value="1"/>
</dbReference>
<evidence type="ECO:0000313" key="2">
    <source>
        <dbReference type="EMBL" id="HIR10492.1"/>
    </source>
</evidence>
<name>A0A9D1A925_9FIRM</name>
<dbReference type="InterPro" id="IPR013022">
    <property type="entry name" value="Xyl_isomerase-like_TIM-brl"/>
</dbReference>